<gene>
    <name evidence="11" type="primary">LOC111597858</name>
</gene>
<evidence type="ECO:0000313" key="11">
    <source>
        <dbReference type="RefSeq" id="XP_023168548.2"/>
    </source>
</evidence>
<dbReference type="RefSeq" id="XP_023168548.2">
    <property type="nucleotide sequence ID" value="XM_023312780.2"/>
</dbReference>
<dbReference type="AlphaFoldDB" id="A0A6J1LMB0"/>
<dbReference type="GeneID" id="111597858"/>
<dbReference type="SMART" id="SM00326">
    <property type="entry name" value="SH3"/>
    <property type="match status" value="1"/>
</dbReference>
<feature type="domain" description="SH3" evidence="8">
    <location>
        <begin position="635"/>
        <end position="696"/>
    </location>
</feature>
<feature type="compositionally biased region" description="Polar residues" evidence="7">
    <location>
        <begin position="577"/>
        <end position="591"/>
    </location>
</feature>
<sequence length="933" mass="101457">MAVSNIVCEWLRALGLAQYAESFLDNGYDDLEICKQVGDPDLDAIGVDNPAHRHKLLKSIRSLREKGAASVYFMLNDPNSLSGSMEILCETPPSNELEMVLAEQLETDGVRLTAHPYSTPPSSCLSDKEEDEIYGFGYGVFAPRVARGGLTQQQQLLQQQTLQTQHSIQQQQLQQQQQQLPIVPGQQAAGQPGVGPQQHQTLPPNVAHLNFVQQNCLSPRSAYFYEFPPTAEGRETKKRTTLARLLKGLKTVNRRDRNNQQNGAQARAANDRLRHFQMINGGAGVPQQSFEETIHRLKVQEAMRKKEKFQREHEEILRDIRQGLLQMSRGEGRADDTYMYDEALRNGPGAVAQGGAHYAVSALHHQGHWYDEPPYESDPDDFLMAGLNCGPAATIQGGRVRFSNNRESTGVISLRSAGDISLPQRGPPRRGLIVPQQPPNPPTIIPLTHARSHDRESGDYAGSISDIQSVTSRLSTVSIGTNNCTARYRTLSGGIGESPSLSPSPSSDYEDIGATRHGLPPSFAAKTKKNGLPHKANTICQKAMVHHSGEMRSSPKEIGAFNENGRNFVATKDTSRDFSNSQDNTDRGSMSDQAFACSASSVESLPSASGSSTQALVRPGSPHSSISAEDRASLASICKAKALVDSLPNPYDKEALKFKKGDLIDVLSMNASGIWKGRCHGRVGHFKFINVEVLPEQRMKNSSSKTLAPASRLANSNNGSGNTGPSSVEDLLIRIGLKEYTSVFVLNGYEDLELFKELEPADLDYLGILNQEHRAKLLTAVQLLHDIECSDVDIAGSSSENDEARLNNINKKHGASPFGRRHFPRDSGCYEGSPLPSSQTPTQTVNSTDESNSLDDVVSKCSSEIMKRVESARRCKDNPFKATLPARVGKKSFLGGGGLMGDDTLTRGGLSEKSSDSGVSSSSLSSGPLKSST</sequence>
<keyword evidence="2 6" id="KW-0728">SH3 domain</keyword>
<dbReference type="InterPro" id="IPR001452">
    <property type="entry name" value="SH3_domain"/>
</dbReference>
<organism evidence="10 11">
    <name type="scientific">Drosophila hydei</name>
    <name type="common">Fruit fly</name>
    <dbReference type="NCBI Taxonomy" id="7224"/>
    <lineage>
        <taxon>Eukaryota</taxon>
        <taxon>Metazoa</taxon>
        <taxon>Ecdysozoa</taxon>
        <taxon>Arthropoda</taxon>
        <taxon>Hexapoda</taxon>
        <taxon>Insecta</taxon>
        <taxon>Pterygota</taxon>
        <taxon>Neoptera</taxon>
        <taxon>Endopterygota</taxon>
        <taxon>Diptera</taxon>
        <taxon>Brachycera</taxon>
        <taxon>Muscomorpha</taxon>
        <taxon>Ephydroidea</taxon>
        <taxon>Drosophilidae</taxon>
        <taxon>Drosophila</taxon>
    </lineage>
</organism>
<keyword evidence="10" id="KW-1185">Reference proteome</keyword>
<dbReference type="CTD" id="42601"/>
<protein>
    <recommendedName>
        <fullName evidence="5">Sterile alpha motif domain-containing protein 5</fullName>
    </recommendedName>
</protein>
<dbReference type="InterPro" id="IPR036028">
    <property type="entry name" value="SH3-like_dom_sf"/>
</dbReference>
<reference evidence="11" key="1">
    <citation type="submission" date="2025-08" db="UniProtKB">
        <authorList>
            <consortium name="RefSeq"/>
        </authorList>
    </citation>
    <scope>IDENTIFICATION</scope>
    <source>
        <strain evidence="11">15085-1641.00</strain>
        <tissue evidence="11">Whole body</tissue>
    </source>
</reference>
<evidence type="ECO:0000256" key="4">
    <source>
        <dbReference type="ARBA" id="ARBA00065890"/>
    </source>
</evidence>
<dbReference type="Proteomes" id="UP000504633">
    <property type="component" value="Unplaced"/>
</dbReference>
<feature type="region of interest" description="Disordered" evidence="7">
    <location>
        <begin position="810"/>
        <end position="854"/>
    </location>
</feature>
<feature type="compositionally biased region" description="Polar residues" evidence="7">
    <location>
        <begin position="835"/>
        <end position="851"/>
    </location>
</feature>
<dbReference type="InterPro" id="IPR051725">
    <property type="entry name" value="SAM-SH3_domain_protein"/>
</dbReference>
<evidence type="ECO:0000259" key="8">
    <source>
        <dbReference type="PROSITE" id="PS50002"/>
    </source>
</evidence>
<dbReference type="SUPFAM" id="SSF47769">
    <property type="entry name" value="SAM/Pointed domain"/>
    <property type="match status" value="2"/>
</dbReference>
<feature type="domain" description="SAM" evidence="9">
    <location>
        <begin position="7"/>
        <end position="66"/>
    </location>
</feature>
<evidence type="ECO:0000259" key="9">
    <source>
        <dbReference type="PROSITE" id="PS50105"/>
    </source>
</evidence>
<feature type="region of interest" description="Disordered" evidence="7">
    <location>
        <begin position="891"/>
        <end position="933"/>
    </location>
</feature>
<dbReference type="Pfam" id="PF07647">
    <property type="entry name" value="SAM_2"/>
    <property type="match status" value="1"/>
</dbReference>
<dbReference type="FunFam" id="1.10.150.50:FF:000055">
    <property type="entry name" value="Sterile alpha motif domain containing 5"/>
    <property type="match status" value="1"/>
</dbReference>
<dbReference type="InterPro" id="IPR013761">
    <property type="entry name" value="SAM/pointed_sf"/>
</dbReference>
<feature type="compositionally biased region" description="Basic residues" evidence="7">
    <location>
        <begin position="810"/>
        <end position="823"/>
    </location>
</feature>
<dbReference type="CDD" id="cd09527">
    <property type="entry name" value="SAM_Samd5"/>
    <property type="match status" value="1"/>
</dbReference>
<dbReference type="Pfam" id="PF00536">
    <property type="entry name" value="SAM_1"/>
    <property type="match status" value="1"/>
</dbReference>
<evidence type="ECO:0000256" key="1">
    <source>
        <dbReference type="ARBA" id="ARBA00004496"/>
    </source>
</evidence>
<dbReference type="Gene3D" id="2.30.30.40">
    <property type="entry name" value="SH3 Domains"/>
    <property type="match status" value="1"/>
</dbReference>
<dbReference type="PROSITE" id="PS50105">
    <property type="entry name" value="SAM_DOMAIN"/>
    <property type="match status" value="2"/>
</dbReference>
<feature type="compositionally biased region" description="Low complexity" evidence="7">
    <location>
        <begin position="715"/>
        <end position="725"/>
    </location>
</feature>
<dbReference type="PANTHER" id="PTHR12301">
    <property type="entry name" value="SAM-DOMAIN, SH3 AND NUCLEAR LOCALIZATION SIGNALS PROTEIN RELATED"/>
    <property type="match status" value="1"/>
</dbReference>
<evidence type="ECO:0000256" key="7">
    <source>
        <dbReference type="SAM" id="MobiDB-lite"/>
    </source>
</evidence>
<feature type="compositionally biased region" description="Low complexity" evidence="7">
    <location>
        <begin position="901"/>
        <end position="933"/>
    </location>
</feature>
<comment type="subcellular location">
    <subcellularLocation>
        <location evidence="1">Cytoplasm</location>
    </subcellularLocation>
</comment>
<keyword evidence="3" id="KW-0963">Cytoplasm</keyword>
<evidence type="ECO:0000256" key="2">
    <source>
        <dbReference type="ARBA" id="ARBA00022443"/>
    </source>
</evidence>
<name>A0A6J1LMB0_DROHY</name>
<dbReference type="SMART" id="SM00454">
    <property type="entry name" value="SAM"/>
    <property type="match status" value="2"/>
</dbReference>
<dbReference type="OrthoDB" id="10047268at2759"/>
<dbReference type="PANTHER" id="PTHR12301:SF10">
    <property type="match status" value="1"/>
</dbReference>
<proteinExistence type="predicted"/>
<dbReference type="PROSITE" id="PS50002">
    <property type="entry name" value="SH3"/>
    <property type="match status" value="1"/>
</dbReference>
<evidence type="ECO:0000313" key="10">
    <source>
        <dbReference type="Proteomes" id="UP000504633"/>
    </source>
</evidence>
<dbReference type="Gene3D" id="1.10.150.50">
    <property type="entry name" value="Transcription Factor, Ets-1"/>
    <property type="match status" value="2"/>
</dbReference>
<dbReference type="Pfam" id="PF07653">
    <property type="entry name" value="SH3_2"/>
    <property type="match status" value="1"/>
</dbReference>
<comment type="subunit">
    <text evidence="4">Interacts promiscuously (via SAM domain) with EPHA5, EPHA6, EPHA7, EPHA8, EPHB1, EPHB2, EPHB3 and EPHB4 (via SAM domain) (in vitro).</text>
</comment>
<feature type="region of interest" description="Disordered" evidence="7">
    <location>
        <begin position="571"/>
        <end position="591"/>
    </location>
</feature>
<dbReference type="InterPro" id="IPR001660">
    <property type="entry name" value="SAM"/>
</dbReference>
<dbReference type="SUPFAM" id="SSF50044">
    <property type="entry name" value="SH3-domain"/>
    <property type="match status" value="1"/>
</dbReference>
<evidence type="ECO:0000256" key="3">
    <source>
        <dbReference type="ARBA" id="ARBA00022490"/>
    </source>
</evidence>
<feature type="region of interest" description="Disordered" evidence="7">
    <location>
        <begin position="700"/>
        <end position="725"/>
    </location>
</feature>
<accession>A0A6J1LMB0</accession>
<evidence type="ECO:0000256" key="6">
    <source>
        <dbReference type="PROSITE-ProRule" id="PRU00192"/>
    </source>
</evidence>
<evidence type="ECO:0000256" key="5">
    <source>
        <dbReference type="ARBA" id="ARBA00073398"/>
    </source>
</evidence>
<feature type="region of interest" description="Disordered" evidence="7">
    <location>
        <begin position="605"/>
        <end position="628"/>
    </location>
</feature>
<feature type="domain" description="SAM" evidence="9">
    <location>
        <begin position="723"/>
        <end position="787"/>
    </location>
</feature>
<dbReference type="GO" id="GO:0005737">
    <property type="term" value="C:cytoplasm"/>
    <property type="evidence" value="ECO:0007669"/>
    <property type="project" value="UniProtKB-SubCell"/>
</dbReference>